<gene>
    <name evidence="1" type="ORF">MU848_14125</name>
</gene>
<keyword evidence="2" id="KW-1185">Reference proteome</keyword>
<dbReference type="Proteomes" id="UP001203512">
    <property type="component" value="Unassembled WGS sequence"/>
</dbReference>
<proteinExistence type="predicted"/>
<organism evidence="1 2">
    <name type="scientific">Sphingobium agri</name>
    <dbReference type="NCBI Taxonomy" id="2933566"/>
    <lineage>
        <taxon>Bacteria</taxon>
        <taxon>Pseudomonadati</taxon>
        <taxon>Pseudomonadota</taxon>
        <taxon>Alphaproteobacteria</taxon>
        <taxon>Sphingomonadales</taxon>
        <taxon>Sphingomonadaceae</taxon>
        <taxon>Sphingobium</taxon>
    </lineage>
</organism>
<dbReference type="EMBL" id="JALKHS010000011">
    <property type="protein sequence ID" value="MCK0532722.1"/>
    <property type="molecule type" value="Genomic_DNA"/>
</dbReference>
<sequence>MGRADIEDALAKLEQVHKQLAVLSTGAEAGWEKEYLQRRRMLQEQINRLCQADAQLNLCDEDSRRFRDAFSRFRTATALHQADWPVVDINRQDPAYGQSAANVGQTYQNFMTVMRTLMQR</sequence>
<evidence type="ECO:0000313" key="1">
    <source>
        <dbReference type="EMBL" id="MCK0532722.1"/>
    </source>
</evidence>
<name>A0ABT0E0J0_9SPHN</name>
<evidence type="ECO:0000313" key="2">
    <source>
        <dbReference type="Proteomes" id="UP001203512"/>
    </source>
</evidence>
<reference evidence="1 2" key="1">
    <citation type="submission" date="2022-04" db="EMBL/GenBank/DDBJ databases">
        <authorList>
            <person name="Huq M.A."/>
        </authorList>
    </citation>
    <scope>NUCLEOTIDE SEQUENCE [LARGE SCALE GENOMIC DNA]</scope>
    <source>
        <strain evidence="1 2">MAH-33</strain>
    </source>
</reference>
<protein>
    <submittedName>
        <fullName evidence="1">Uncharacterized protein</fullName>
    </submittedName>
</protein>
<dbReference type="RefSeq" id="WP_247233566.1">
    <property type="nucleotide sequence ID" value="NZ_JALKHS010000011.1"/>
</dbReference>
<accession>A0ABT0E0J0</accession>
<comment type="caution">
    <text evidence="1">The sequence shown here is derived from an EMBL/GenBank/DDBJ whole genome shotgun (WGS) entry which is preliminary data.</text>
</comment>